<keyword evidence="4" id="KW-1185">Reference proteome</keyword>
<feature type="domain" description="Putative zinc-finger" evidence="2">
    <location>
        <begin position="8"/>
        <end position="38"/>
    </location>
</feature>
<dbReference type="Proteomes" id="UP000031014">
    <property type="component" value="Unassembled WGS sequence"/>
</dbReference>
<dbReference type="OrthoDB" id="6194834at2"/>
<dbReference type="RefSeq" id="WP_041966594.1">
    <property type="nucleotide sequence ID" value="NZ_BASE01000071.1"/>
</dbReference>
<dbReference type="AlphaFoldDB" id="A0A0A8X6P2"/>
<dbReference type="InterPro" id="IPR027383">
    <property type="entry name" value="Znf_put"/>
</dbReference>
<dbReference type="Pfam" id="PF13490">
    <property type="entry name" value="zf-HC2"/>
    <property type="match status" value="1"/>
</dbReference>
<organism evidence="3 4">
    <name type="scientific">Mesobacillus selenatarsenatis (strain DSM 18680 / JCM 14380 / FERM P-15431 / SF-1)</name>
    <dbReference type="NCBI Taxonomy" id="1321606"/>
    <lineage>
        <taxon>Bacteria</taxon>
        <taxon>Bacillati</taxon>
        <taxon>Bacillota</taxon>
        <taxon>Bacilli</taxon>
        <taxon>Bacillales</taxon>
        <taxon>Bacillaceae</taxon>
        <taxon>Mesobacillus</taxon>
    </lineage>
</organism>
<sequence length="483" mass="56225">MKLEHDVVQDLYPLYLEDDLSPSVKTAVDEHLKECEECKTFYETGEKSFQINEIEEPIVPQSLDEKIILKMKLTRLRLISVVLAVIIFSMILTDYVNEREKMFMAVSDYYVAIENSPQMFDSIKNKEQSDLMHIEQTFFQLFEGIMEIEEYMNFIESKFYDSTAFHLSLNTQRLNSMVQVMKTRYNQGRWSETDEAAFQALKEYFKKQEDITSVEYSKTHHGYSSYLHILDVKKLDKFYENVNLLSYSYTRFHKMPEQIKVLREAELKSRIASTLDINKDDIDLKKENPVNAMYVYRFEIGNGYGGEIDAISGQITHYFGDTGPLRDGPIMDQKEAEKKAMSYLEKIYGKDLNLELVSLGFNFNSFADDSRYKVYSFKAVPKVKGYTLYTPLETETILNLNARNGKLESFDHNRHVPSFDELDVVDLTGSSGNIDDKKAVIIYSAITGNFELVFMKPDLEYFQEDKFISVKTGLEEKIYIDAF</sequence>
<keyword evidence="1" id="KW-0812">Transmembrane</keyword>
<proteinExistence type="predicted"/>
<evidence type="ECO:0000259" key="2">
    <source>
        <dbReference type="Pfam" id="PF13490"/>
    </source>
</evidence>
<evidence type="ECO:0000313" key="3">
    <source>
        <dbReference type="EMBL" id="GAM14894.1"/>
    </source>
</evidence>
<name>A0A0A8X6P2_MESS1</name>
<dbReference type="STRING" id="1321606.SAMD00020551_3048"/>
<feature type="transmembrane region" description="Helical" evidence="1">
    <location>
        <begin position="76"/>
        <end position="96"/>
    </location>
</feature>
<keyword evidence="1" id="KW-1133">Transmembrane helix</keyword>
<protein>
    <recommendedName>
        <fullName evidence="2">Putative zinc-finger domain-containing protein</fullName>
    </recommendedName>
</protein>
<dbReference type="EMBL" id="BASE01000071">
    <property type="protein sequence ID" value="GAM14894.1"/>
    <property type="molecule type" value="Genomic_DNA"/>
</dbReference>
<evidence type="ECO:0000313" key="4">
    <source>
        <dbReference type="Proteomes" id="UP000031014"/>
    </source>
</evidence>
<gene>
    <name evidence="3" type="ORF">SAMD00020551_3048</name>
</gene>
<accession>A0A0A8X6P2</accession>
<reference evidence="3 4" key="1">
    <citation type="submission" date="2013-06" db="EMBL/GenBank/DDBJ databases">
        <title>Whole genome shotgun sequence of Bacillus selenatarsenatis SF-1.</title>
        <authorList>
            <person name="Kuroda M."/>
            <person name="Sei K."/>
            <person name="Yamashita M."/>
            <person name="Ike M."/>
        </authorList>
    </citation>
    <scope>NUCLEOTIDE SEQUENCE [LARGE SCALE GENOMIC DNA]</scope>
    <source>
        <strain evidence="3 4">SF-1</strain>
    </source>
</reference>
<keyword evidence="1" id="KW-0472">Membrane</keyword>
<evidence type="ECO:0000256" key="1">
    <source>
        <dbReference type="SAM" id="Phobius"/>
    </source>
</evidence>
<comment type="caution">
    <text evidence="3">The sequence shown here is derived from an EMBL/GenBank/DDBJ whole genome shotgun (WGS) entry which is preliminary data.</text>
</comment>